<dbReference type="SMART" id="SM00490">
    <property type="entry name" value="HELICc"/>
    <property type="match status" value="1"/>
</dbReference>
<dbReference type="OrthoDB" id="5952536at2759"/>
<dbReference type="EMBL" id="WHVB01000005">
    <property type="protein sequence ID" value="KAF8482750.1"/>
    <property type="molecule type" value="Genomic_DNA"/>
</dbReference>
<dbReference type="SMART" id="SM00487">
    <property type="entry name" value="DEXDc"/>
    <property type="match status" value="1"/>
</dbReference>
<comment type="caution">
    <text evidence="8">The sequence shown here is derived from an EMBL/GenBank/DDBJ whole genome shotgun (WGS) entry which is preliminary data.</text>
</comment>
<dbReference type="GO" id="GO:0005524">
    <property type="term" value="F:ATP binding"/>
    <property type="evidence" value="ECO:0007669"/>
    <property type="project" value="UniProtKB-KW"/>
</dbReference>
<dbReference type="Proteomes" id="UP000759537">
    <property type="component" value="Unassembled WGS sequence"/>
</dbReference>
<evidence type="ECO:0000259" key="6">
    <source>
        <dbReference type="PROSITE" id="PS51192"/>
    </source>
</evidence>
<evidence type="ECO:0000256" key="4">
    <source>
        <dbReference type="ARBA" id="ARBA00034617"/>
    </source>
</evidence>
<keyword evidence="9" id="KW-1185">Reference proteome</keyword>
<proteinExistence type="inferred from homology"/>
<sequence length="616" mass="68916">MATTDALCTGNDLENIRNLAGDELISRYQDIPSSQQLTDEFIGNLDTLEREAVYKCCLLLYTVTNGKKVPLEFQLKATLSLLAGRDCLINAGTGSGKNLCMVLPALLDPTSVALVISPLKRLQILQVAEFQSYGLTAASINEDTPNSTEFWKSVQAGKFAVLIIQPEQLQPFGGHLPRFAQVLRNPHFSKLVKRVHVDEAHSIYTAGISLYGQPPFRSAWGKLGELRFVLPKNTPLQALSGTFPPHIVRCVREQLLFHSDNVTIHLTSNQPNITYAVHPIVGSLKIFQNLQFLIPEHEDQPFDPKRIPKTIVFHDDPQEAANAATYLNSIQNHQIAKHYHSVMSLAYLERTFQDFASPDGTTRILHATSGALTGLDVLDVECVIQYGMCQDVLNVVQRCGHAGRAASSSAIFLILYEPWVMTADISSFAEDLDDPDQPLLAVTEMSKKPERTGVAMYRLIQSPNCIRKFFAQYLADDTPTAVHFTNRFCCNKHDDGFCVADFFPGKFLTGETFVFVGQVNASTLRAKYRPIEEREPLEAALYAWRSHAHQNDPLRGVRQIFWILSESEIELICKTPRTSLENIKQLKSLLDASSDWVEEWGQKVVDEVLSFNDSCM</sequence>
<dbReference type="PROSITE" id="PS51192">
    <property type="entry name" value="HELICASE_ATP_BIND_1"/>
    <property type="match status" value="1"/>
</dbReference>
<gene>
    <name evidence="8" type="ORF">DFH94DRAFT_729392</name>
</gene>
<keyword evidence="3" id="KW-0067">ATP-binding</keyword>
<dbReference type="GO" id="GO:0016787">
    <property type="term" value="F:hydrolase activity"/>
    <property type="evidence" value="ECO:0007669"/>
    <property type="project" value="UniProtKB-KW"/>
</dbReference>
<name>A0A9P5MZN8_9AGAM</name>
<evidence type="ECO:0000313" key="8">
    <source>
        <dbReference type="EMBL" id="KAF8482750.1"/>
    </source>
</evidence>
<comment type="similarity">
    <text evidence="1">Belongs to the helicase family. RecQ subfamily.</text>
</comment>
<dbReference type="Pfam" id="PF00271">
    <property type="entry name" value="Helicase_C"/>
    <property type="match status" value="1"/>
</dbReference>
<evidence type="ECO:0000256" key="5">
    <source>
        <dbReference type="ARBA" id="ARBA00034808"/>
    </source>
</evidence>
<dbReference type="InterPro" id="IPR014001">
    <property type="entry name" value="Helicase_ATP-bd"/>
</dbReference>
<dbReference type="InterPro" id="IPR001650">
    <property type="entry name" value="Helicase_C-like"/>
</dbReference>
<evidence type="ECO:0000256" key="2">
    <source>
        <dbReference type="ARBA" id="ARBA00022741"/>
    </source>
</evidence>
<protein>
    <recommendedName>
        <fullName evidence="5">DNA 3'-5' helicase</fullName>
        <ecNumber evidence="5">5.6.2.4</ecNumber>
    </recommendedName>
</protein>
<dbReference type="GO" id="GO:0005694">
    <property type="term" value="C:chromosome"/>
    <property type="evidence" value="ECO:0007669"/>
    <property type="project" value="TreeGrafter"/>
</dbReference>
<reference evidence="8" key="2">
    <citation type="journal article" date="2020" name="Nat. Commun.">
        <title>Large-scale genome sequencing of mycorrhizal fungi provides insights into the early evolution of symbiotic traits.</title>
        <authorList>
            <person name="Miyauchi S."/>
            <person name="Kiss E."/>
            <person name="Kuo A."/>
            <person name="Drula E."/>
            <person name="Kohler A."/>
            <person name="Sanchez-Garcia M."/>
            <person name="Morin E."/>
            <person name="Andreopoulos B."/>
            <person name="Barry K.W."/>
            <person name="Bonito G."/>
            <person name="Buee M."/>
            <person name="Carver A."/>
            <person name="Chen C."/>
            <person name="Cichocki N."/>
            <person name="Clum A."/>
            <person name="Culley D."/>
            <person name="Crous P.W."/>
            <person name="Fauchery L."/>
            <person name="Girlanda M."/>
            <person name="Hayes R.D."/>
            <person name="Keri Z."/>
            <person name="LaButti K."/>
            <person name="Lipzen A."/>
            <person name="Lombard V."/>
            <person name="Magnuson J."/>
            <person name="Maillard F."/>
            <person name="Murat C."/>
            <person name="Nolan M."/>
            <person name="Ohm R.A."/>
            <person name="Pangilinan J."/>
            <person name="Pereira M.F."/>
            <person name="Perotto S."/>
            <person name="Peter M."/>
            <person name="Pfister S."/>
            <person name="Riley R."/>
            <person name="Sitrit Y."/>
            <person name="Stielow J.B."/>
            <person name="Szollosi G."/>
            <person name="Zifcakova L."/>
            <person name="Stursova M."/>
            <person name="Spatafora J.W."/>
            <person name="Tedersoo L."/>
            <person name="Vaario L.M."/>
            <person name="Yamada A."/>
            <person name="Yan M."/>
            <person name="Wang P."/>
            <person name="Xu J."/>
            <person name="Bruns T."/>
            <person name="Baldrian P."/>
            <person name="Vilgalys R."/>
            <person name="Dunand C."/>
            <person name="Henrissat B."/>
            <person name="Grigoriev I.V."/>
            <person name="Hibbett D."/>
            <person name="Nagy L.G."/>
            <person name="Martin F.M."/>
        </authorList>
    </citation>
    <scope>NUCLEOTIDE SEQUENCE</scope>
    <source>
        <strain evidence="8">Prilba</strain>
    </source>
</reference>
<dbReference type="GO" id="GO:0005737">
    <property type="term" value="C:cytoplasm"/>
    <property type="evidence" value="ECO:0007669"/>
    <property type="project" value="TreeGrafter"/>
</dbReference>
<dbReference type="InterPro" id="IPR027417">
    <property type="entry name" value="P-loop_NTPase"/>
</dbReference>
<evidence type="ECO:0000259" key="7">
    <source>
        <dbReference type="PROSITE" id="PS51194"/>
    </source>
</evidence>
<dbReference type="EC" id="5.6.2.4" evidence="5"/>
<accession>A0A9P5MZN8</accession>
<dbReference type="GO" id="GO:0009378">
    <property type="term" value="F:four-way junction helicase activity"/>
    <property type="evidence" value="ECO:0007669"/>
    <property type="project" value="TreeGrafter"/>
</dbReference>
<dbReference type="PROSITE" id="PS51194">
    <property type="entry name" value="HELICASE_CTER"/>
    <property type="match status" value="1"/>
</dbReference>
<evidence type="ECO:0000313" key="9">
    <source>
        <dbReference type="Proteomes" id="UP000759537"/>
    </source>
</evidence>
<dbReference type="AlphaFoldDB" id="A0A9P5MZN8"/>
<organism evidence="8 9">
    <name type="scientific">Russula ochroleuca</name>
    <dbReference type="NCBI Taxonomy" id="152965"/>
    <lineage>
        <taxon>Eukaryota</taxon>
        <taxon>Fungi</taxon>
        <taxon>Dikarya</taxon>
        <taxon>Basidiomycota</taxon>
        <taxon>Agaricomycotina</taxon>
        <taxon>Agaricomycetes</taxon>
        <taxon>Russulales</taxon>
        <taxon>Russulaceae</taxon>
        <taxon>Russula</taxon>
    </lineage>
</organism>
<keyword evidence="8" id="KW-0378">Hydrolase</keyword>
<reference evidence="8" key="1">
    <citation type="submission" date="2019-10" db="EMBL/GenBank/DDBJ databases">
        <authorList>
            <consortium name="DOE Joint Genome Institute"/>
            <person name="Kuo A."/>
            <person name="Miyauchi S."/>
            <person name="Kiss E."/>
            <person name="Drula E."/>
            <person name="Kohler A."/>
            <person name="Sanchez-Garcia M."/>
            <person name="Andreopoulos B."/>
            <person name="Barry K.W."/>
            <person name="Bonito G."/>
            <person name="Buee M."/>
            <person name="Carver A."/>
            <person name="Chen C."/>
            <person name="Cichocki N."/>
            <person name="Clum A."/>
            <person name="Culley D."/>
            <person name="Crous P.W."/>
            <person name="Fauchery L."/>
            <person name="Girlanda M."/>
            <person name="Hayes R."/>
            <person name="Keri Z."/>
            <person name="LaButti K."/>
            <person name="Lipzen A."/>
            <person name="Lombard V."/>
            <person name="Magnuson J."/>
            <person name="Maillard F."/>
            <person name="Morin E."/>
            <person name="Murat C."/>
            <person name="Nolan M."/>
            <person name="Ohm R."/>
            <person name="Pangilinan J."/>
            <person name="Pereira M."/>
            <person name="Perotto S."/>
            <person name="Peter M."/>
            <person name="Riley R."/>
            <person name="Sitrit Y."/>
            <person name="Stielow B."/>
            <person name="Szollosi G."/>
            <person name="Zifcakova L."/>
            <person name="Stursova M."/>
            <person name="Spatafora J.W."/>
            <person name="Tedersoo L."/>
            <person name="Vaario L.-M."/>
            <person name="Yamada A."/>
            <person name="Yan M."/>
            <person name="Wang P."/>
            <person name="Xu J."/>
            <person name="Bruns T."/>
            <person name="Baldrian P."/>
            <person name="Vilgalys R."/>
            <person name="Henrissat B."/>
            <person name="Grigoriev I.V."/>
            <person name="Hibbett D."/>
            <person name="Nagy L.G."/>
            <person name="Martin F.M."/>
        </authorList>
    </citation>
    <scope>NUCLEOTIDE SEQUENCE</scope>
    <source>
        <strain evidence="8">Prilba</strain>
    </source>
</reference>
<dbReference type="GO" id="GO:0043138">
    <property type="term" value="F:3'-5' DNA helicase activity"/>
    <property type="evidence" value="ECO:0007669"/>
    <property type="project" value="UniProtKB-EC"/>
</dbReference>
<dbReference type="GO" id="GO:0003676">
    <property type="term" value="F:nucleic acid binding"/>
    <property type="evidence" value="ECO:0007669"/>
    <property type="project" value="InterPro"/>
</dbReference>
<dbReference type="GO" id="GO:0000724">
    <property type="term" value="P:double-strand break repair via homologous recombination"/>
    <property type="evidence" value="ECO:0007669"/>
    <property type="project" value="TreeGrafter"/>
</dbReference>
<dbReference type="SUPFAM" id="SSF52540">
    <property type="entry name" value="P-loop containing nucleoside triphosphate hydrolases"/>
    <property type="match status" value="1"/>
</dbReference>
<evidence type="ECO:0000256" key="1">
    <source>
        <dbReference type="ARBA" id="ARBA00005446"/>
    </source>
</evidence>
<comment type="catalytic activity">
    <reaction evidence="4">
        <text>Couples ATP hydrolysis with the unwinding of duplex DNA by translocating in the 3'-5' direction.</text>
        <dbReference type="EC" id="5.6.2.4"/>
    </reaction>
</comment>
<dbReference type="Pfam" id="PF00270">
    <property type="entry name" value="DEAD"/>
    <property type="match status" value="1"/>
</dbReference>
<keyword evidence="2" id="KW-0547">Nucleotide-binding</keyword>
<dbReference type="Gene3D" id="3.40.50.300">
    <property type="entry name" value="P-loop containing nucleotide triphosphate hydrolases"/>
    <property type="match status" value="2"/>
</dbReference>
<dbReference type="PANTHER" id="PTHR13710">
    <property type="entry name" value="DNA HELICASE RECQ FAMILY MEMBER"/>
    <property type="match status" value="1"/>
</dbReference>
<feature type="domain" description="Helicase ATP-binding" evidence="6">
    <location>
        <begin position="78"/>
        <end position="261"/>
    </location>
</feature>
<dbReference type="PANTHER" id="PTHR13710:SF154">
    <property type="entry name" value="RECQ HELICASE, PUTATIVE (AFU_ORTHOLOGUE AFUA_6G14720)-RELATED"/>
    <property type="match status" value="1"/>
</dbReference>
<feature type="domain" description="Helicase C-terminal" evidence="7">
    <location>
        <begin position="289"/>
        <end position="451"/>
    </location>
</feature>
<dbReference type="InterPro" id="IPR011545">
    <property type="entry name" value="DEAD/DEAH_box_helicase_dom"/>
</dbReference>
<evidence type="ECO:0000256" key="3">
    <source>
        <dbReference type="ARBA" id="ARBA00022840"/>
    </source>
</evidence>